<accession>A0ABQ2ZLC7</accession>
<sequence>MALLPTLQDGDAMTSAMASVPPQAGAEIFERILAAPTGLVVLDSKDVHALIEQFRAIARHTGQAVYLWQPDTGLGSLRDVHVRVPDCQRLGNALRYMKQSMHFGVYFLLGLELPLSAMDATLLRQLARAPKEHLRRVVLIDAPASLAEHLGELAVRLSSEDSQPRRLRLRDGRWLV</sequence>
<dbReference type="EMBL" id="BMXT01000001">
    <property type="protein sequence ID" value="GGY19444.1"/>
    <property type="molecule type" value="Genomic_DNA"/>
</dbReference>
<protein>
    <submittedName>
        <fullName evidence="1">Uncharacterized protein</fullName>
    </submittedName>
</protein>
<reference evidence="2" key="1">
    <citation type="journal article" date="2019" name="Int. J. Syst. Evol. Microbiol.">
        <title>The Global Catalogue of Microorganisms (GCM) 10K type strain sequencing project: providing services to taxonomists for standard genome sequencing and annotation.</title>
        <authorList>
            <consortium name="The Broad Institute Genomics Platform"/>
            <consortium name="The Broad Institute Genome Sequencing Center for Infectious Disease"/>
            <person name="Wu L."/>
            <person name="Ma J."/>
        </authorList>
    </citation>
    <scope>NUCLEOTIDE SEQUENCE [LARGE SCALE GENOMIC DNA]</scope>
    <source>
        <strain evidence="2">KCTC 22232</strain>
    </source>
</reference>
<comment type="caution">
    <text evidence="1">The sequence shown here is derived from an EMBL/GenBank/DDBJ whole genome shotgun (WGS) entry which is preliminary data.</text>
</comment>
<keyword evidence="2" id="KW-1185">Reference proteome</keyword>
<organism evidence="1 2">
    <name type="scientific">Rhodanobacter panaciterrae</name>
    <dbReference type="NCBI Taxonomy" id="490572"/>
    <lineage>
        <taxon>Bacteria</taxon>
        <taxon>Pseudomonadati</taxon>
        <taxon>Pseudomonadota</taxon>
        <taxon>Gammaproteobacteria</taxon>
        <taxon>Lysobacterales</taxon>
        <taxon>Rhodanobacteraceae</taxon>
        <taxon>Rhodanobacter</taxon>
    </lineage>
</organism>
<evidence type="ECO:0000313" key="2">
    <source>
        <dbReference type="Proteomes" id="UP000621898"/>
    </source>
</evidence>
<proteinExistence type="predicted"/>
<gene>
    <name evidence="1" type="ORF">GCM10008098_09690</name>
</gene>
<name>A0ABQ2ZLC7_9GAMM</name>
<dbReference type="Proteomes" id="UP000621898">
    <property type="component" value="Unassembled WGS sequence"/>
</dbReference>
<evidence type="ECO:0000313" key="1">
    <source>
        <dbReference type="EMBL" id="GGY19444.1"/>
    </source>
</evidence>